<evidence type="ECO:0000256" key="3">
    <source>
        <dbReference type="SAM" id="MobiDB-lite"/>
    </source>
</evidence>
<accession>A0A8R1U8S4</accession>
<protein>
    <submittedName>
        <fullName evidence="4">Ssu-1</fullName>
    </submittedName>
</protein>
<keyword evidence="5" id="KW-1185">Reference proteome</keyword>
<feature type="region of interest" description="Disordered" evidence="3">
    <location>
        <begin position="1"/>
        <end position="44"/>
    </location>
</feature>
<accession>A0A2A6CSB9</accession>
<dbReference type="Gene3D" id="3.40.50.300">
    <property type="entry name" value="P-loop containing nucleotide triphosphate hydrolases"/>
    <property type="match status" value="1"/>
</dbReference>
<dbReference type="EnsemblMetazoa" id="PPA12547.1">
    <property type="protein sequence ID" value="PPA12547.1"/>
    <property type="gene ID" value="WBGene00102101"/>
</dbReference>
<dbReference type="Proteomes" id="UP000005239">
    <property type="component" value="Unassembled WGS sequence"/>
</dbReference>
<proteinExistence type="inferred from homology"/>
<name>A0A2A6CSB9_PRIPA</name>
<dbReference type="Pfam" id="PF00685">
    <property type="entry name" value="Sulfotransfer_1"/>
    <property type="match status" value="1"/>
</dbReference>
<dbReference type="InterPro" id="IPR000863">
    <property type="entry name" value="Sulfotransferase_dom"/>
</dbReference>
<feature type="region of interest" description="Disordered" evidence="3">
    <location>
        <begin position="132"/>
        <end position="154"/>
    </location>
</feature>
<evidence type="ECO:0000256" key="2">
    <source>
        <dbReference type="ARBA" id="ARBA00022679"/>
    </source>
</evidence>
<keyword evidence="2" id="KW-0808">Transferase</keyword>
<organism evidence="4 5">
    <name type="scientific">Pristionchus pacificus</name>
    <name type="common">Parasitic nematode worm</name>
    <dbReference type="NCBI Taxonomy" id="54126"/>
    <lineage>
        <taxon>Eukaryota</taxon>
        <taxon>Metazoa</taxon>
        <taxon>Ecdysozoa</taxon>
        <taxon>Nematoda</taxon>
        <taxon>Chromadorea</taxon>
        <taxon>Rhabditida</taxon>
        <taxon>Rhabditina</taxon>
        <taxon>Diplogasteromorpha</taxon>
        <taxon>Diplogasteroidea</taxon>
        <taxon>Neodiplogasteridae</taxon>
        <taxon>Pristionchus</taxon>
    </lineage>
</organism>
<dbReference type="PANTHER" id="PTHR11783">
    <property type="entry name" value="SULFOTRANSFERASE SULT"/>
    <property type="match status" value="1"/>
</dbReference>
<sequence>MEKEKTKDEEESMRMRQQREMVTLRARRAPRTPSYTETVGQSPSLVEESYAEGERQKETVIKTALRFPLGTVIDGEHWPPIFTPENVRSAKAMVPRADDVFICTYPKCGTTWIQHIVHQLLGKTEYETAVDDDENDNVACQPSSSSHEKSEEDEKKAMCFVSPMIERMGAAYSDTIKTPRVLKSHFTYKNIPKGGGAKYIFAVRNPKDCLTSYFHHNRNFKIYDYEHGEFDVFFKLFMDGKVGFGDYFDHLTSWLEGIEKAEERILFLKYEDMVADLHSAVVQIASFLGGKAAEIIENDQKLAQIVEASTLASMKKNQQRWFPNKQLHRGEFIRKGGSRDWKNQFGYEQSFEMDKKFRERCAGTAAAEWWHSEMAWNVSRPVVAVEPISEVSSYSSSGFCSASPLSFTSSSLDLSSSLSSHLRLPSVNPESDLCYSPAVEGPLDRDRVDSLQFPFDSLKIDDATEEQD</sequence>
<dbReference type="OrthoDB" id="205623at2759"/>
<reference evidence="5" key="1">
    <citation type="journal article" date="2008" name="Nat. Genet.">
        <title>The Pristionchus pacificus genome provides a unique perspective on nematode lifestyle and parasitism.</title>
        <authorList>
            <person name="Dieterich C."/>
            <person name="Clifton S.W."/>
            <person name="Schuster L.N."/>
            <person name="Chinwalla A."/>
            <person name="Delehaunty K."/>
            <person name="Dinkelacker I."/>
            <person name="Fulton L."/>
            <person name="Fulton R."/>
            <person name="Godfrey J."/>
            <person name="Minx P."/>
            <person name="Mitreva M."/>
            <person name="Roeseler W."/>
            <person name="Tian H."/>
            <person name="Witte H."/>
            <person name="Yang S.P."/>
            <person name="Wilson R.K."/>
            <person name="Sommer R.J."/>
        </authorList>
    </citation>
    <scope>NUCLEOTIDE SEQUENCE [LARGE SCALE GENOMIC DNA]</scope>
    <source>
        <strain evidence="5">PS312</strain>
    </source>
</reference>
<gene>
    <name evidence="4" type="primary">WBGene00102101</name>
</gene>
<dbReference type="InterPro" id="IPR027417">
    <property type="entry name" value="P-loop_NTPase"/>
</dbReference>
<dbReference type="SUPFAM" id="SSF52540">
    <property type="entry name" value="P-loop containing nucleoside triphosphate hydrolases"/>
    <property type="match status" value="1"/>
</dbReference>
<comment type="similarity">
    <text evidence="1">Belongs to the sulfotransferase 1 family.</text>
</comment>
<dbReference type="AlphaFoldDB" id="A0A2A6CSB9"/>
<evidence type="ECO:0000313" key="5">
    <source>
        <dbReference type="Proteomes" id="UP000005239"/>
    </source>
</evidence>
<reference evidence="4" key="2">
    <citation type="submission" date="2022-06" db="UniProtKB">
        <authorList>
            <consortium name="EnsemblMetazoa"/>
        </authorList>
    </citation>
    <scope>IDENTIFICATION</scope>
    <source>
        <strain evidence="4">PS312</strain>
    </source>
</reference>
<feature type="compositionally biased region" description="Polar residues" evidence="3">
    <location>
        <begin position="33"/>
        <end position="44"/>
    </location>
</feature>
<evidence type="ECO:0000256" key="1">
    <source>
        <dbReference type="ARBA" id="ARBA00005771"/>
    </source>
</evidence>
<dbReference type="GO" id="GO:0008146">
    <property type="term" value="F:sulfotransferase activity"/>
    <property type="evidence" value="ECO:0000318"/>
    <property type="project" value="GO_Central"/>
</dbReference>
<dbReference type="GO" id="GO:0051923">
    <property type="term" value="P:sulfation"/>
    <property type="evidence" value="ECO:0000318"/>
    <property type="project" value="GO_Central"/>
</dbReference>
<evidence type="ECO:0000313" key="4">
    <source>
        <dbReference type="EnsemblMetazoa" id="PPA12547.1"/>
    </source>
</evidence>
<feature type="compositionally biased region" description="Basic and acidic residues" evidence="3">
    <location>
        <begin position="1"/>
        <end position="19"/>
    </location>
</feature>
<dbReference type="GO" id="GO:0005737">
    <property type="term" value="C:cytoplasm"/>
    <property type="evidence" value="ECO:0000318"/>
    <property type="project" value="GO_Central"/>
</dbReference>